<accession>A0A1H1NC00</accession>
<gene>
    <name evidence="2" type="ORF">SAMN04488552_1664</name>
</gene>
<feature type="domain" description="DinB-like" evidence="1">
    <location>
        <begin position="43"/>
        <end position="150"/>
    </location>
</feature>
<protein>
    <submittedName>
        <fullName evidence="2">DinB superfamily protein</fullName>
    </submittedName>
</protein>
<dbReference type="Gene3D" id="1.20.120.450">
    <property type="entry name" value="dinb family like domain"/>
    <property type="match status" value="1"/>
</dbReference>
<dbReference type="InterPro" id="IPR034660">
    <property type="entry name" value="DinB/YfiT-like"/>
</dbReference>
<organism evidence="2 3">
    <name type="scientific">Christiangramia echinicola</name>
    <dbReference type="NCBI Taxonomy" id="279359"/>
    <lineage>
        <taxon>Bacteria</taxon>
        <taxon>Pseudomonadati</taxon>
        <taxon>Bacteroidota</taxon>
        <taxon>Flavobacteriia</taxon>
        <taxon>Flavobacteriales</taxon>
        <taxon>Flavobacteriaceae</taxon>
        <taxon>Christiangramia</taxon>
    </lineage>
</organism>
<dbReference type="SUPFAM" id="SSF109854">
    <property type="entry name" value="DinB/YfiT-like putative metalloenzymes"/>
    <property type="match status" value="1"/>
</dbReference>
<reference evidence="2 3" key="1">
    <citation type="submission" date="2016-10" db="EMBL/GenBank/DDBJ databases">
        <authorList>
            <person name="Varghese N."/>
            <person name="Submissions S."/>
        </authorList>
    </citation>
    <scope>NUCLEOTIDE SEQUENCE [LARGE SCALE GENOMIC DNA]</scope>
    <source>
        <strain evidence="2 3">Mar_2010_102</strain>
    </source>
</reference>
<dbReference type="EMBL" id="LT629745">
    <property type="protein sequence ID" value="SDR96551.1"/>
    <property type="molecule type" value="Genomic_DNA"/>
</dbReference>
<name>A0A1H1NC00_9FLAO</name>
<evidence type="ECO:0000313" key="2">
    <source>
        <dbReference type="EMBL" id="SDR96551.1"/>
    </source>
</evidence>
<dbReference type="AlphaFoldDB" id="A0A1H1NC00"/>
<dbReference type="Proteomes" id="UP000198858">
    <property type="component" value="Chromosome I"/>
</dbReference>
<dbReference type="Pfam" id="PF12867">
    <property type="entry name" value="DinB_2"/>
    <property type="match status" value="1"/>
</dbReference>
<evidence type="ECO:0000313" key="3">
    <source>
        <dbReference type="Proteomes" id="UP000198858"/>
    </source>
</evidence>
<dbReference type="RefSeq" id="WP_157717386.1">
    <property type="nucleotide sequence ID" value="NZ_LT629745.1"/>
</dbReference>
<dbReference type="InterPro" id="IPR024775">
    <property type="entry name" value="DinB-like"/>
</dbReference>
<keyword evidence="3" id="KW-1185">Reference proteome</keyword>
<evidence type="ECO:0000259" key="1">
    <source>
        <dbReference type="Pfam" id="PF12867"/>
    </source>
</evidence>
<dbReference type="STRING" id="1250231.SAMN04488552_1664"/>
<sequence>MKENIKEIIRSLSETFEGGPWYGKSVMRKLENVPYIIGYKSCVPESHTVAQIVGHLIAWKKFAVEKLKGNNDYSLEIDTNNDWPNIEVHSQKEWEELKRELVATQGEIYELLNEKEDDSFLEEKVDGKDYNFGYLLKGLVQHDIYHIGQIGLIESQLKKKEMDSGVFKS</sequence>
<proteinExistence type="predicted"/>